<evidence type="ECO:0000259" key="6">
    <source>
        <dbReference type="PROSITE" id="PS50113"/>
    </source>
</evidence>
<dbReference type="Pfam" id="PF00563">
    <property type="entry name" value="EAL"/>
    <property type="match status" value="1"/>
</dbReference>
<dbReference type="PROSITE" id="PS50887">
    <property type="entry name" value="GGDEF"/>
    <property type="match status" value="1"/>
</dbReference>
<evidence type="ECO:0000259" key="9">
    <source>
        <dbReference type="PROSITE" id="PS50887"/>
    </source>
</evidence>
<gene>
    <name evidence="10" type="ORF">MQC88_06230</name>
</gene>
<dbReference type="Pfam" id="PF13188">
    <property type="entry name" value="PAS_8"/>
    <property type="match status" value="1"/>
</dbReference>
<dbReference type="SMART" id="SM00267">
    <property type="entry name" value="GGDEF"/>
    <property type="match status" value="1"/>
</dbReference>
<dbReference type="SMART" id="SM01079">
    <property type="entry name" value="CHASE"/>
    <property type="match status" value="1"/>
</dbReference>
<proteinExistence type="predicted"/>
<keyword evidence="2 5" id="KW-0812">Transmembrane</keyword>
<feature type="transmembrane region" description="Helical" evidence="5">
    <location>
        <begin position="284"/>
        <end position="303"/>
    </location>
</feature>
<dbReference type="Gene3D" id="3.30.70.270">
    <property type="match status" value="1"/>
</dbReference>
<dbReference type="Gene3D" id="3.30.450.350">
    <property type="entry name" value="CHASE domain"/>
    <property type="match status" value="1"/>
</dbReference>
<evidence type="ECO:0000256" key="5">
    <source>
        <dbReference type="SAM" id="Phobius"/>
    </source>
</evidence>
<dbReference type="InterPro" id="IPR035919">
    <property type="entry name" value="EAL_sf"/>
</dbReference>
<dbReference type="RefSeq" id="WP_243320004.1">
    <property type="nucleotide sequence ID" value="NZ_JALGCL010000001.1"/>
</dbReference>
<feature type="domain" description="EAL" evidence="8">
    <location>
        <begin position="618"/>
        <end position="878"/>
    </location>
</feature>
<dbReference type="InterPro" id="IPR052155">
    <property type="entry name" value="Biofilm_reg_signaling"/>
</dbReference>
<dbReference type="SUPFAM" id="SSF141868">
    <property type="entry name" value="EAL domain-like"/>
    <property type="match status" value="1"/>
</dbReference>
<comment type="caution">
    <text evidence="10">The sequence shown here is derived from an EMBL/GenBank/DDBJ whole genome shotgun (WGS) entry which is preliminary data.</text>
</comment>
<dbReference type="InterPro" id="IPR035965">
    <property type="entry name" value="PAS-like_dom_sf"/>
</dbReference>
<dbReference type="Pfam" id="PF00990">
    <property type="entry name" value="GGDEF"/>
    <property type="match status" value="1"/>
</dbReference>
<dbReference type="CDD" id="cd01948">
    <property type="entry name" value="EAL"/>
    <property type="match status" value="1"/>
</dbReference>
<dbReference type="PROSITE" id="PS50113">
    <property type="entry name" value="PAC"/>
    <property type="match status" value="1"/>
</dbReference>
<dbReference type="InterPro" id="IPR043128">
    <property type="entry name" value="Rev_trsase/Diguanyl_cyclase"/>
</dbReference>
<feature type="domain" description="CHASE" evidence="7">
    <location>
        <begin position="113"/>
        <end position="213"/>
    </location>
</feature>
<evidence type="ECO:0000259" key="8">
    <source>
        <dbReference type="PROSITE" id="PS50883"/>
    </source>
</evidence>
<dbReference type="CDD" id="cd01949">
    <property type="entry name" value="GGDEF"/>
    <property type="match status" value="1"/>
</dbReference>
<dbReference type="NCBIfam" id="TIGR00229">
    <property type="entry name" value="sensory_box"/>
    <property type="match status" value="1"/>
</dbReference>
<keyword evidence="4 5" id="KW-0472">Membrane</keyword>
<dbReference type="Gene3D" id="3.30.450.20">
    <property type="entry name" value="PAS domain"/>
    <property type="match status" value="1"/>
</dbReference>
<evidence type="ECO:0000313" key="11">
    <source>
        <dbReference type="Proteomes" id="UP001165423"/>
    </source>
</evidence>
<evidence type="ECO:0000256" key="3">
    <source>
        <dbReference type="ARBA" id="ARBA00022989"/>
    </source>
</evidence>
<comment type="subcellular location">
    <subcellularLocation>
        <location evidence="1">Membrane</location>
    </subcellularLocation>
</comment>
<dbReference type="InterPro" id="IPR001633">
    <property type="entry name" value="EAL_dom"/>
</dbReference>
<evidence type="ECO:0000313" key="10">
    <source>
        <dbReference type="EMBL" id="MCJ0825559.1"/>
    </source>
</evidence>
<evidence type="ECO:0000256" key="1">
    <source>
        <dbReference type="ARBA" id="ARBA00004370"/>
    </source>
</evidence>
<dbReference type="Proteomes" id="UP001165423">
    <property type="component" value="Unassembled WGS sequence"/>
</dbReference>
<dbReference type="InterPro" id="IPR000014">
    <property type="entry name" value="PAS"/>
</dbReference>
<keyword evidence="3 5" id="KW-1133">Transmembrane helix</keyword>
<feature type="transmembrane region" description="Helical" evidence="5">
    <location>
        <begin position="6"/>
        <end position="24"/>
    </location>
</feature>
<dbReference type="InterPro" id="IPR006189">
    <property type="entry name" value="CHASE_dom"/>
</dbReference>
<keyword evidence="11" id="KW-1185">Reference proteome</keyword>
<dbReference type="EMBL" id="JALGCL010000001">
    <property type="protein sequence ID" value="MCJ0825559.1"/>
    <property type="molecule type" value="Genomic_DNA"/>
</dbReference>
<accession>A0ABT0A3K9</accession>
<dbReference type="PROSITE" id="PS50883">
    <property type="entry name" value="EAL"/>
    <property type="match status" value="1"/>
</dbReference>
<organism evidence="10 11">
    <name type="scientific">Cognatiluteimonas sedimenti</name>
    <dbReference type="NCBI Taxonomy" id="2927791"/>
    <lineage>
        <taxon>Bacteria</taxon>
        <taxon>Pseudomonadati</taxon>
        <taxon>Pseudomonadota</taxon>
        <taxon>Gammaproteobacteria</taxon>
        <taxon>Lysobacterales</taxon>
        <taxon>Lysobacteraceae</taxon>
        <taxon>Cognatiluteimonas</taxon>
    </lineage>
</organism>
<dbReference type="InterPro" id="IPR000700">
    <property type="entry name" value="PAS-assoc_C"/>
</dbReference>
<dbReference type="CDD" id="cd00130">
    <property type="entry name" value="PAS"/>
    <property type="match status" value="1"/>
</dbReference>
<dbReference type="PROSITE" id="PS50839">
    <property type="entry name" value="CHASE"/>
    <property type="match status" value="1"/>
</dbReference>
<evidence type="ECO:0000256" key="2">
    <source>
        <dbReference type="ARBA" id="ARBA00022692"/>
    </source>
</evidence>
<name>A0ABT0A3K9_9GAMM</name>
<sequence length="879" mass="97156">MRVPGWIWSLLALALGVALSYWVAGRQQARAEREQRAEFVRLADAGQAAIIANLHACEMLLRSVQTVFLASEDVNAVEFANMYQALQPRAEFPSLQALAYAQRRGEAGFVTRMVEPIAGNERVLGLDLANQPENLDAALASRDSNQVAMSAPFRLVQRPAPPGAPASGGDGITMRLPIYSSGAPPAAIGERRARTLGSIAASFLVHRLIADAIPPDTFEQVRIIVSDITSGKERLLFDSGTGAGAAAAAGDRYMRDLSYGGRVWRMSMQPLGHAAATIDWRQSMLWPGLLASVLLALLVWSVATTRRRALELGWRMSHRYRESEQRFRTLNDLLPALVLLARADDGRILYANDAACARLGERIEQGAFLGALFEDEAMRARLVAHDGGAQWSNVEAVMVSLSGDRFWVTTSITRVQVGGDERMLMVASDISEQRQLTELLSYQASHDTLTELFNRREFERHVQRALQAVAHGAPACALLYIDLDQFKLINDTSGHLAGDQLLSQLALAMAEQLRGGDILARLGGDEFGILAHDAKPDGALALAERLRARIEGYIYVWEQRSYTISASVGVVMLDRAGMTLREVLSQADTACYMAKDHGRNRIHFFSEQDDETIRRRGEMEWANRLRWVIEEDRLLLDYQEVQPLQPYKGAGPAEDPHIELLLRLRDEDGRVVMPGAFLPAAERYGLIAQLDRWVVAQAIAHFDQLHASGRPPGRCSLNLSAATLEDDSLADYVLGLIEQHGVAPSRLCFEITETEAVRNLPRAVRFFERLRAVGCQVSLDDFGAGMSSFGYLKNLPVDVIKIDGSFIRDLESDPMSRSIVDAITEIGHQRGLDVVAEWVASDGIVDILRQLGVDYGQGFALHRPEPVRYQRAQRDRHGA</sequence>
<dbReference type="InterPro" id="IPR042240">
    <property type="entry name" value="CHASE_sf"/>
</dbReference>
<dbReference type="PANTHER" id="PTHR44757">
    <property type="entry name" value="DIGUANYLATE CYCLASE DGCP"/>
    <property type="match status" value="1"/>
</dbReference>
<dbReference type="PANTHER" id="PTHR44757:SF4">
    <property type="entry name" value="DIGUANYLATE CYCLASE DGCE-RELATED"/>
    <property type="match status" value="1"/>
</dbReference>
<dbReference type="InterPro" id="IPR000160">
    <property type="entry name" value="GGDEF_dom"/>
</dbReference>
<dbReference type="Pfam" id="PF03924">
    <property type="entry name" value="CHASE"/>
    <property type="match status" value="1"/>
</dbReference>
<dbReference type="SUPFAM" id="SSF55073">
    <property type="entry name" value="Nucleotide cyclase"/>
    <property type="match status" value="1"/>
</dbReference>
<reference evidence="10 11" key="1">
    <citation type="submission" date="2022-03" db="EMBL/GenBank/DDBJ databases">
        <title>Luteimonas soily sp. nov., a novel bacterium isolated from the soil.</title>
        <authorList>
            <person name="Zhang X."/>
        </authorList>
    </citation>
    <scope>NUCLEOTIDE SEQUENCE [LARGE SCALE GENOMIC DNA]</scope>
    <source>
        <strain evidence="10 11">50</strain>
    </source>
</reference>
<dbReference type="SMART" id="SM00052">
    <property type="entry name" value="EAL"/>
    <property type="match status" value="1"/>
</dbReference>
<dbReference type="SUPFAM" id="SSF55785">
    <property type="entry name" value="PYP-like sensor domain (PAS domain)"/>
    <property type="match status" value="1"/>
</dbReference>
<feature type="domain" description="GGDEF" evidence="9">
    <location>
        <begin position="474"/>
        <end position="607"/>
    </location>
</feature>
<feature type="domain" description="PAC" evidence="6">
    <location>
        <begin position="392"/>
        <end position="442"/>
    </location>
</feature>
<dbReference type="InterPro" id="IPR029787">
    <property type="entry name" value="Nucleotide_cyclase"/>
</dbReference>
<evidence type="ECO:0000259" key="7">
    <source>
        <dbReference type="PROSITE" id="PS50839"/>
    </source>
</evidence>
<dbReference type="Gene3D" id="3.20.20.450">
    <property type="entry name" value="EAL domain"/>
    <property type="match status" value="1"/>
</dbReference>
<evidence type="ECO:0000256" key="4">
    <source>
        <dbReference type="ARBA" id="ARBA00023136"/>
    </source>
</evidence>
<protein>
    <submittedName>
        <fullName evidence="10">EAL domain-containing protein</fullName>
    </submittedName>
</protein>
<dbReference type="NCBIfam" id="TIGR00254">
    <property type="entry name" value="GGDEF"/>
    <property type="match status" value="1"/>
</dbReference>